<sequence length="384" mass="44794">MKEEHFFEKQTMSSRIKASIVSEYFPSYCKIIAKRHVPKQIRYIDLFAGPGVYDDGNASTPILIARYCQNNDFLRNKVRLIFNDNMYSATLEQNFYKEFPVGTFLYKPHFGKSTVGCCKEINKFLMQNTHENNRNEYPSLLFIDPFGYKGIETRVLAEFLKNWGNEIFLFVNTKRIHPALENDKFESLMLDLFPTTLDQIRLDRRFKANVSERLSLIINSLGNEYETLLGGKVFYTAFKFQEEDIKTTSHYILHITKGARGYDLIKTIYNDFANVGTFFDGVNTYTFDAKKLDSTECELFDVNSANIDLLKNMIYEHFNDCIITAYELFETHHKANLYSRSHYTEALRRLVEEGKITSTYTDGKKHQKSVLISKYCILNFKTNG</sequence>
<dbReference type="NCBIfam" id="TIGR04474">
    <property type="entry name" value="tcm_partner"/>
    <property type="match status" value="1"/>
</dbReference>
<name>A0A395VTF8_BACOV</name>
<dbReference type="RefSeq" id="WP_118419148.1">
    <property type="nucleotide sequence ID" value="NZ_QRVZ01000023.1"/>
</dbReference>
<protein>
    <recommendedName>
        <fullName evidence="1">GMT-like wHTH domain-containing protein</fullName>
    </recommendedName>
</protein>
<organism evidence="2 3">
    <name type="scientific">Bacteroides ovatus</name>
    <dbReference type="NCBI Taxonomy" id="28116"/>
    <lineage>
        <taxon>Bacteria</taxon>
        <taxon>Pseudomonadati</taxon>
        <taxon>Bacteroidota</taxon>
        <taxon>Bacteroidia</taxon>
        <taxon>Bacteroidales</taxon>
        <taxon>Bacteroidaceae</taxon>
        <taxon>Bacteroides</taxon>
    </lineage>
</organism>
<comment type="caution">
    <text evidence="2">The sequence shown here is derived from an EMBL/GenBank/DDBJ whole genome shotgun (WGS) entry which is preliminary data.</text>
</comment>
<evidence type="ECO:0000313" key="3">
    <source>
        <dbReference type="Proteomes" id="UP000266492"/>
    </source>
</evidence>
<reference evidence="2 3" key="1">
    <citation type="submission" date="2018-08" db="EMBL/GenBank/DDBJ databases">
        <title>A genome reference for cultivated species of the human gut microbiota.</title>
        <authorList>
            <person name="Zou Y."/>
            <person name="Xue W."/>
            <person name="Luo G."/>
        </authorList>
    </citation>
    <scope>NUCLEOTIDE SEQUENCE [LARGE SCALE GENOMIC DNA]</scope>
    <source>
        <strain evidence="2 3">AF20-9LB</strain>
    </source>
</reference>
<dbReference type="AlphaFoldDB" id="A0A395VTF8"/>
<feature type="domain" description="GMT-like wHTH" evidence="1">
    <location>
        <begin position="287"/>
        <end position="363"/>
    </location>
</feature>
<dbReference type="Pfam" id="PF22560">
    <property type="entry name" value="GMT-wHTH"/>
    <property type="match status" value="1"/>
</dbReference>
<dbReference type="Proteomes" id="UP000266492">
    <property type="component" value="Unassembled WGS sequence"/>
</dbReference>
<proteinExistence type="predicted"/>
<gene>
    <name evidence="2" type="ORF">DWX70_21510</name>
</gene>
<evidence type="ECO:0000259" key="1">
    <source>
        <dbReference type="Pfam" id="PF22560"/>
    </source>
</evidence>
<evidence type="ECO:0000313" key="2">
    <source>
        <dbReference type="EMBL" id="RGS80523.1"/>
    </source>
</evidence>
<dbReference type="InterPro" id="IPR031009">
    <property type="entry name" value="Tcm_partner"/>
</dbReference>
<dbReference type="InterPro" id="IPR054339">
    <property type="entry name" value="GMT_wHTH"/>
</dbReference>
<dbReference type="EMBL" id="QRVZ01000023">
    <property type="protein sequence ID" value="RGS80523.1"/>
    <property type="molecule type" value="Genomic_DNA"/>
</dbReference>
<accession>A0A395VTF8</accession>